<dbReference type="EMBL" id="JBHSKF010000002">
    <property type="protein sequence ID" value="MFC5286645.1"/>
    <property type="molecule type" value="Genomic_DNA"/>
</dbReference>
<evidence type="ECO:0000256" key="7">
    <source>
        <dbReference type="SAM" id="Phobius"/>
    </source>
</evidence>
<keyword evidence="6 7" id="KW-0472">Membrane</keyword>
<name>A0ABW0EK70_9PSEU</name>
<dbReference type="Proteomes" id="UP001596157">
    <property type="component" value="Unassembled WGS sequence"/>
</dbReference>
<keyword evidence="9" id="KW-1185">Reference proteome</keyword>
<keyword evidence="4 7" id="KW-0812">Transmembrane</keyword>
<evidence type="ECO:0000256" key="6">
    <source>
        <dbReference type="ARBA" id="ARBA00023136"/>
    </source>
</evidence>
<protein>
    <submittedName>
        <fullName evidence="8">GlsB/YeaQ/YmgE family stress response membrane protein</fullName>
    </submittedName>
</protein>
<evidence type="ECO:0000256" key="2">
    <source>
        <dbReference type="ARBA" id="ARBA00011006"/>
    </source>
</evidence>
<proteinExistence type="inferred from homology"/>
<comment type="caution">
    <text evidence="8">The sequence shown here is derived from an EMBL/GenBank/DDBJ whole genome shotgun (WGS) entry which is preliminary data.</text>
</comment>
<comment type="subcellular location">
    <subcellularLocation>
        <location evidence="1">Cell membrane</location>
        <topology evidence="1">Multi-pass membrane protein</topology>
    </subcellularLocation>
</comment>
<dbReference type="RefSeq" id="WP_378244772.1">
    <property type="nucleotide sequence ID" value="NZ_JBHSKF010000002.1"/>
</dbReference>
<reference evidence="9" key="1">
    <citation type="journal article" date="2019" name="Int. J. Syst. Evol. Microbiol.">
        <title>The Global Catalogue of Microorganisms (GCM) 10K type strain sequencing project: providing services to taxonomists for standard genome sequencing and annotation.</title>
        <authorList>
            <consortium name="The Broad Institute Genomics Platform"/>
            <consortium name="The Broad Institute Genome Sequencing Center for Infectious Disease"/>
            <person name="Wu L."/>
            <person name="Ma J."/>
        </authorList>
    </citation>
    <scope>NUCLEOTIDE SEQUENCE [LARGE SCALE GENOMIC DNA]</scope>
    <source>
        <strain evidence="9">CCUG 59778</strain>
    </source>
</reference>
<evidence type="ECO:0000256" key="3">
    <source>
        <dbReference type="ARBA" id="ARBA00022475"/>
    </source>
</evidence>
<accession>A0ABW0EK70</accession>
<evidence type="ECO:0000256" key="4">
    <source>
        <dbReference type="ARBA" id="ARBA00022692"/>
    </source>
</evidence>
<evidence type="ECO:0000313" key="9">
    <source>
        <dbReference type="Proteomes" id="UP001596157"/>
    </source>
</evidence>
<keyword evidence="5 7" id="KW-1133">Transmembrane helix</keyword>
<sequence>MTPEMGTLVATGSVLARIDPHDPFRKGITVIGFIVAGLIIGALARLIKPGKQNLGLVATLLLGLVGSVIGGTIANLLGTGDIMELNVLGFILAVVASVLLIGVAETLSSRQRSRR</sequence>
<dbReference type="InterPro" id="IPR007341">
    <property type="entry name" value="Transgly_assoc"/>
</dbReference>
<organism evidence="8 9">
    <name type="scientific">Actinokineospora guangxiensis</name>
    <dbReference type="NCBI Taxonomy" id="1490288"/>
    <lineage>
        <taxon>Bacteria</taxon>
        <taxon>Bacillati</taxon>
        <taxon>Actinomycetota</taxon>
        <taxon>Actinomycetes</taxon>
        <taxon>Pseudonocardiales</taxon>
        <taxon>Pseudonocardiaceae</taxon>
        <taxon>Actinokineospora</taxon>
    </lineage>
</organism>
<evidence type="ECO:0000313" key="8">
    <source>
        <dbReference type="EMBL" id="MFC5286645.1"/>
    </source>
</evidence>
<evidence type="ECO:0000256" key="5">
    <source>
        <dbReference type="ARBA" id="ARBA00022989"/>
    </source>
</evidence>
<evidence type="ECO:0000256" key="1">
    <source>
        <dbReference type="ARBA" id="ARBA00004651"/>
    </source>
</evidence>
<dbReference type="PANTHER" id="PTHR33884">
    <property type="entry name" value="UPF0410 PROTEIN YMGE"/>
    <property type="match status" value="1"/>
</dbReference>
<comment type="similarity">
    <text evidence="2">Belongs to the UPF0410 family.</text>
</comment>
<keyword evidence="3" id="KW-1003">Cell membrane</keyword>
<feature type="transmembrane region" description="Helical" evidence="7">
    <location>
        <begin position="54"/>
        <end position="75"/>
    </location>
</feature>
<dbReference type="PANTHER" id="PTHR33884:SF3">
    <property type="entry name" value="UPF0410 PROTEIN YMGE"/>
    <property type="match status" value="1"/>
</dbReference>
<feature type="transmembrane region" description="Helical" evidence="7">
    <location>
        <begin position="27"/>
        <end position="47"/>
    </location>
</feature>
<gene>
    <name evidence="8" type="ORF">ACFPM7_06245</name>
</gene>
<feature type="transmembrane region" description="Helical" evidence="7">
    <location>
        <begin position="87"/>
        <end position="107"/>
    </location>
</feature>